<dbReference type="InterPro" id="IPR006664">
    <property type="entry name" value="OMP_bac"/>
</dbReference>
<dbReference type="RefSeq" id="WP_123848160.1">
    <property type="nucleotide sequence ID" value="NZ_RPDH01000002.1"/>
</dbReference>
<evidence type="ECO:0000256" key="1">
    <source>
        <dbReference type="ARBA" id="ARBA00004442"/>
    </source>
</evidence>
<organism evidence="7 8">
    <name type="scientific">Chitinophaga lutea</name>
    <dbReference type="NCBI Taxonomy" id="2488634"/>
    <lineage>
        <taxon>Bacteria</taxon>
        <taxon>Pseudomonadati</taxon>
        <taxon>Bacteroidota</taxon>
        <taxon>Chitinophagia</taxon>
        <taxon>Chitinophagales</taxon>
        <taxon>Chitinophagaceae</taxon>
        <taxon>Chitinophaga</taxon>
    </lineage>
</organism>
<proteinExistence type="predicted"/>
<sequence>MTKLPIKAAIMINLKFIFCICTLTYCTQAALCQNLVVNGDFNRANLCELNSPCSPKGWYTSYDIDWAYQRIHNFGVDGTHCIFVSVGGIYFNYWQSELMAPLSKDHTYKLDYYIKNVQGVTDINAIQVGFTSSRTHLLGTKQLPIGRIIDYKTARSRKKKEGWIKMSIQFQADGSEKWIIIGRSADRGSVETDSNRYLYALDELTLTSVREMALDENFIQQRTMELTSNRKRHELGNKSEKSQSASLNGGFSDTIKYAKSLSITDTIRISNILFDVDSFKLKVNGDLFILDSLARVLRSQRFVRIFVNGHTDDSGGDEYNLSLSVKRADVVREYLIRAGLPADRIEAKGYGSRMPLNENTSEHGRIKNRRVEILILRE</sequence>
<dbReference type="Gene3D" id="3.30.1330.60">
    <property type="entry name" value="OmpA-like domain"/>
    <property type="match status" value="1"/>
</dbReference>
<dbReference type="InterPro" id="IPR006665">
    <property type="entry name" value="OmpA-like"/>
</dbReference>
<dbReference type="GO" id="GO:0009279">
    <property type="term" value="C:cell outer membrane"/>
    <property type="evidence" value="ECO:0007669"/>
    <property type="project" value="UniProtKB-SubCell"/>
</dbReference>
<dbReference type="InterPro" id="IPR036737">
    <property type="entry name" value="OmpA-like_sf"/>
</dbReference>
<evidence type="ECO:0000256" key="2">
    <source>
        <dbReference type="ARBA" id="ARBA00023136"/>
    </source>
</evidence>
<dbReference type="CDD" id="cd07185">
    <property type="entry name" value="OmpA_C-like"/>
    <property type="match status" value="1"/>
</dbReference>
<keyword evidence="8" id="KW-1185">Reference proteome</keyword>
<dbReference type="Pfam" id="PF00691">
    <property type="entry name" value="OmpA"/>
    <property type="match status" value="1"/>
</dbReference>
<dbReference type="AlphaFoldDB" id="A0A3N4PKG0"/>
<dbReference type="Gene3D" id="2.60.120.260">
    <property type="entry name" value="Galactose-binding domain-like"/>
    <property type="match status" value="1"/>
</dbReference>
<evidence type="ECO:0000256" key="4">
    <source>
        <dbReference type="PROSITE-ProRule" id="PRU00473"/>
    </source>
</evidence>
<dbReference type="PRINTS" id="PR01021">
    <property type="entry name" value="OMPADOMAIN"/>
</dbReference>
<keyword evidence="2 4" id="KW-0472">Membrane</keyword>
<feature type="chain" id="PRO_5018078672" evidence="5">
    <location>
        <begin position="30"/>
        <end position="378"/>
    </location>
</feature>
<evidence type="ECO:0000259" key="6">
    <source>
        <dbReference type="PROSITE" id="PS51123"/>
    </source>
</evidence>
<dbReference type="EMBL" id="RPDH01000002">
    <property type="protein sequence ID" value="RPE09163.1"/>
    <property type="molecule type" value="Genomic_DNA"/>
</dbReference>
<comment type="subcellular location">
    <subcellularLocation>
        <location evidence="1">Cell outer membrane</location>
    </subcellularLocation>
</comment>
<comment type="caution">
    <text evidence="7">The sequence shown here is derived from an EMBL/GenBank/DDBJ whole genome shotgun (WGS) entry which is preliminary data.</text>
</comment>
<dbReference type="InterPro" id="IPR050330">
    <property type="entry name" value="Bact_OuterMem_StrucFunc"/>
</dbReference>
<protein>
    <submittedName>
        <fullName evidence="7">OmpA family protein</fullName>
    </submittedName>
</protein>
<accession>A0A3N4PKG0</accession>
<feature type="signal peptide" evidence="5">
    <location>
        <begin position="1"/>
        <end position="29"/>
    </location>
</feature>
<gene>
    <name evidence="7" type="ORF">EGT74_19330</name>
</gene>
<feature type="domain" description="OmpA-like" evidence="6">
    <location>
        <begin position="261"/>
        <end position="378"/>
    </location>
</feature>
<dbReference type="OrthoDB" id="9782229at2"/>
<evidence type="ECO:0000256" key="5">
    <source>
        <dbReference type="SAM" id="SignalP"/>
    </source>
</evidence>
<evidence type="ECO:0000313" key="7">
    <source>
        <dbReference type="EMBL" id="RPE09163.1"/>
    </source>
</evidence>
<reference evidence="7 8" key="1">
    <citation type="submission" date="2018-11" db="EMBL/GenBank/DDBJ databases">
        <title>Chitinophaga lutea sp.nov., isolate from arsenic contaminated soil.</title>
        <authorList>
            <person name="Zong Y."/>
        </authorList>
    </citation>
    <scope>NUCLEOTIDE SEQUENCE [LARGE SCALE GENOMIC DNA]</scope>
    <source>
        <strain evidence="7 8">ZY74</strain>
    </source>
</reference>
<name>A0A3N4PKG0_9BACT</name>
<evidence type="ECO:0000313" key="8">
    <source>
        <dbReference type="Proteomes" id="UP000278351"/>
    </source>
</evidence>
<keyword evidence="3" id="KW-0998">Cell outer membrane</keyword>
<dbReference type="PANTHER" id="PTHR30329">
    <property type="entry name" value="STATOR ELEMENT OF FLAGELLAR MOTOR COMPLEX"/>
    <property type="match status" value="1"/>
</dbReference>
<dbReference type="PROSITE" id="PS51123">
    <property type="entry name" value="OMPA_2"/>
    <property type="match status" value="1"/>
</dbReference>
<dbReference type="Proteomes" id="UP000278351">
    <property type="component" value="Unassembled WGS sequence"/>
</dbReference>
<dbReference type="SUPFAM" id="SSF103088">
    <property type="entry name" value="OmpA-like"/>
    <property type="match status" value="1"/>
</dbReference>
<dbReference type="PRINTS" id="PR01023">
    <property type="entry name" value="NAFLGMOTY"/>
</dbReference>
<evidence type="ECO:0000256" key="3">
    <source>
        <dbReference type="ARBA" id="ARBA00023237"/>
    </source>
</evidence>
<dbReference type="PANTHER" id="PTHR30329:SF21">
    <property type="entry name" value="LIPOPROTEIN YIAD-RELATED"/>
    <property type="match status" value="1"/>
</dbReference>
<keyword evidence="5" id="KW-0732">Signal</keyword>